<keyword evidence="3" id="KW-1185">Reference proteome</keyword>
<name>A0AAP6JF64_9GAMM</name>
<protein>
    <submittedName>
        <fullName evidence="2">SlyX family protein</fullName>
    </submittedName>
</protein>
<dbReference type="InterPro" id="IPR007236">
    <property type="entry name" value="SlyX"/>
</dbReference>
<feature type="compositionally biased region" description="Polar residues" evidence="1">
    <location>
        <begin position="46"/>
        <end position="60"/>
    </location>
</feature>
<dbReference type="EMBL" id="JAYGII010000009">
    <property type="protein sequence ID" value="MEA5445387.1"/>
    <property type="molecule type" value="Genomic_DNA"/>
</dbReference>
<sequence>MESRLTHLEEKLAHQEAALTALSDTVYAQQRELEALKARCQHLSDRVQTLQEQSGGSSPQGHEPPPHY</sequence>
<dbReference type="Pfam" id="PF04102">
    <property type="entry name" value="SlyX"/>
    <property type="match status" value="1"/>
</dbReference>
<dbReference type="AlphaFoldDB" id="A0AAP6JF64"/>
<evidence type="ECO:0000313" key="3">
    <source>
        <dbReference type="Proteomes" id="UP001302316"/>
    </source>
</evidence>
<evidence type="ECO:0000313" key="2">
    <source>
        <dbReference type="EMBL" id="MEA5445387.1"/>
    </source>
</evidence>
<dbReference type="PANTHER" id="PTHR36508:SF1">
    <property type="entry name" value="PROTEIN SLYX"/>
    <property type="match status" value="1"/>
</dbReference>
<dbReference type="RefSeq" id="WP_346051016.1">
    <property type="nucleotide sequence ID" value="NZ_JAYGII010000009.1"/>
</dbReference>
<reference evidence="2 3" key="1">
    <citation type="submission" date="2023-12" db="EMBL/GenBank/DDBJ databases">
        <title>Whole-genome sequencing of halo(alkali)philic microorganisms from hypersaline lakes.</title>
        <authorList>
            <person name="Sorokin D.Y."/>
            <person name="Merkel A.Y."/>
            <person name="Messina E."/>
            <person name="Yakimov M."/>
        </authorList>
    </citation>
    <scope>NUCLEOTIDE SEQUENCE [LARGE SCALE GENOMIC DNA]</scope>
    <source>
        <strain evidence="2 3">AB-CW1</strain>
    </source>
</reference>
<dbReference type="PANTHER" id="PTHR36508">
    <property type="entry name" value="PROTEIN SLYX"/>
    <property type="match status" value="1"/>
</dbReference>
<evidence type="ECO:0000256" key="1">
    <source>
        <dbReference type="SAM" id="MobiDB-lite"/>
    </source>
</evidence>
<gene>
    <name evidence="2" type="ORF">VCB98_06105</name>
</gene>
<dbReference type="Proteomes" id="UP001302316">
    <property type="component" value="Unassembled WGS sequence"/>
</dbReference>
<feature type="region of interest" description="Disordered" evidence="1">
    <location>
        <begin position="46"/>
        <end position="68"/>
    </location>
</feature>
<accession>A0AAP6JF64</accession>
<dbReference type="Gene3D" id="1.20.5.300">
    <property type="match status" value="1"/>
</dbReference>
<proteinExistence type="predicted"/>
<organism evidence="2 3">
    <name type="scientific">Natronospira elongata</name>
    <dbReference type="NCBI Taxonomy" id="3110268"/>
    <lineage>
        <taxon>Bacteria</taxon>
        <taxon>Pseudomonadati</taxon>
        <taxon>Pseudomonadota</taxon>
        <taxon>Gammaproteobacteria</taxon>
        <taxon>Natronospirales</taxon>
        <taxon>Natronospiraceae</taxon>
        <taxon>Natronospira</taxon>
    </lineage>
</organism>
<comment type="caution">
    <text evidence="2">The sequence shown here is derived from an EMBL/GenBank/DDBJ whole genome shotgun (WGS) entry which is preliminary data.</text>
</comment>